<dbReference type="EMBL" id="GG662531">
    <property type="protein sequence ID" value="EAR82752.1"/>
    <property type="molecule type" value="Genomic_DNA"/>
</dbReference>
<proteinExistence type="predicted"/>
<accession>Q22BU8</accession>
<dbReference type="Pfam" id="PF14779">
    <property type="entry name" value="BBS1"/>
    <property type="match status" value="1"/>
</dbReference>
<dbReference type="KEGG" id="tet:TTHERM_01084190"/>
<evidence type="ECO:0000313" key="3">
    <source>
        <dbReference type="EMBL" id="EAR82752.1"/>
    </source>
</evidence>
<dbReference type="Pfam" id="PF23304">
    <property type="entry name" value="GAE_BBS1"/>
    <property type="match status" value="1"/>
</dbReference>
<dbReference type="GO" id="GO:0005930">
    <property type="term" value="C:axoneme"/>
    <property type="evidence" value="ECO:0007669"/>
    <property type="project" value="TreeGrafter"/>
</dbReference>
<dbReference type="GO" id="GO:0005119">
    <property type="term" value="F:smoothened binding"/>
    <property type="evidence" value="ECO:0007669"/>
    <property type="project" value="TreeGrafter"/>
</dbReference>
<keyword evidence="4" id="KW-1185">Reference proteome</keyword>
<dbReference type="GO" id="GO:0034464">
    <property type="term" value="C:BBSome"/>
    <property type="evidence" value="ECO:0007669"/>
    <property type="project" value="InterPro"/>
</dbReference>
<dbReference type="AlphaFoldDB" id="Q22BU8"/>
<evidence type="ECO:0000259" key="2">
    <source>
        <dbReference type="Pfam" id="PF23304"/>
    </source>
</evidence>
<dbReference type="PANTHER" id="PTHR20870:SF0">
    <property type="entry name" value="BARDET-BIEDL SYNDROME 1 PROTEIN"/>
    <property type="match status" value="1"/>
</dbReference>
<protein>
    <submittedName>
        <fullName evidence="3">Bardet-biedl syndrome 1 family protein, putative</fullName>
    </submittedName>
</protein>
<dbReference type="GO" id="GO:0005815">
    <property type="term" value="C:microtubule organizing center"/>
    <property type="evidence" value="ECO:0007669"/>
    <property type="project" value="TreeGrafter"/>
</dbReference>
<dbReference type="OMA" id="HADRRHY"/>
<sequence>MSKSKILLTDKSNPWLNGYRDPVAKINAFNNNMDLIPLTRDGENRLIVGDFATNKILGYKGINVEFQIEVNEQIIAVSSFYPEQSQFSGIPCLCFAVDGYIFIYQNNQPRYKFPLPKIEIHPKELEVWQQFQEGSKEVQLKMIDQWNKLRNEQNISLSSKALDVLIQTKAIKQQELIKQFLSGGIDMLNLVDTPTCLTKINTYQEGDSAISQLVIGTENKKLYILDSAGMQIQKTYEIASAPTSIICTGILQGDNRIIITTRDNQIQFIRNGQHEPIIIDLLSKPVQSILVNNSIVVGTMNETIACYNYKGSKQFSFKVNSGIVALEGMQAGSAKNALGYLMGLENQELRIYEGKQLVHILNIEGMIQGMKFGMFGREDGVLIMILKNKGIDIRILQRGFSFQSFMSQNALHNDEEERPLKIKRTNLFVEQTERERNNPVPIYRCLEKDLLKLRLKTAQSYLKVLEENQIGVNSGNINTSSNLRIQADIQGLGPVFKILMKIENLGNQSLQNLVMTYMYDQKLYKIVKPVNNIPFLLPHVSFPVSTEILSIDQNGASDQIKVIITEKNKQIPLIGAIIQIPLSEIRE</sequence>
<dbReference type="GO" id="GO:0005113">
    <property type="term" value="F:patched binding"/>
    <property type="evidence" value="ECO:0007669"/>
    <property type="project" value="TreeGrafter"/>
</dbReference>
<dbReference type="RefSeq" id="XP_001030415.1">
    <property type="nucleotide sequence ID" value="XM_001030415.1"/>
</dbReference>
<feature type="domain" description="Bardet-Biedl syndrome 1 protein GAE" evidence="2">
    <location>
        <begin position="483"/>
        <end position="584"/>
    </location>
</feature>
<name>Q22BU8_TETTS</name>
<dbReference type="OrthoDB" id="10259809at2759"/>
<dbReference type="HOGENOM" id="CLU_032988_1_0_1"/>
<dbReference type="InParanoid" id="Q22BU8"/>
<dbReference type="GO" id="GO:0061512">
    <property type="term" value="P:protein localization to cilium"/>
    <property type="evidence" value="ECO:0007669"/>
    <property type="project" value="TreeGrafter"/>
</dbReference>
<dbReference type="GO" id="GO:1905515">
    <property type="term" value="P:non-motile cilium assembly"/>
    <property type="evidence" value="ECO:0007669"/>
    <property type="project" value="InterPro"/>
</dbReference>
<organism evidence="3 4">
    <name type="scientific">Tetrahymena thermophila (strain SB210)</name>
    <dbReference type="NCBI Taxonomy" id="312017"/>
    <lineage>
        <taxon>Eukaryota</taxon>
        <taxon>Sar</taxon>
        <taxon>Alveolata</taxon>
        <taxon>Ciliophora</taxon>
        <taxon>Intramacronucleata</taxon>
        <taxon>Oligohymenophorea</taxon>
        <taxon>Hymenostomatida</taxon>
        <taxon>Tetrahymenina</taxon>
        <taxon>Tetrahymenidae</taxon>
        <taxon>Tetrahymena</taxon>
    </lineage>
</organism>
<feature type="domain" description="Bardet-Biedl syndrome 1 N-terminal" evidence="1">
    <location>
        <begin position="15"/>
        <end position="270"/>
    </location>
</feature>
<dbReference type="Proteomes" id="UP000009168">
    <property type="component" value="Unassembled WGS sequence"/>
</dbReference>
<dbReference type="STRING" id="312017.Q22BU8"/>
<dbReference type="GeneID" id="7842196"/>
<reference evidence="4" key="1">
    <citation type="journal article" date="2006" name="PLoS Biol.">
        <title>Macronuclear genome sequence of the ciliate Tetrahymena thermophila, a model eukaryote.</title>
        <authorList>
            <person name="Eisen J.A."/>
            <person name="Coyne R.S."/>
            <person name="Wu M."/>
            <person name="Wu D."/>
            <person name="Thiagarajan M."/>
            <person name="Wortman J.R."/>
            <person name="Badger J.H."/>
            <person name="Ren Q."/>
            <person name="Amedeo P."/>
            <person name="Jones K.M."/>
            <person name="Tallon L.J."/>
            <person name="Delcher A.L."/>
            <person name="Salzberg S.L."/>
            <person name="Silva J.C."/>
            <person name="Haas B.J."/>
            <person name="Majoros W.H."/>
            <person name="Farzad M."/>
            <person name="Carlton J.M."/>
            <person name="Smith R.K. Jr."/>
            <person name="Garg J."/>
            <person name="Pearlman R.E."/>
            <person name="Karrer K.M."/>
            <person name="Sun L."/>
            <person name="Manning G."/>
            <person name="Elde N.C."/>
            <person name="Turkewitz A.P."/>
            <person name="Asai D.J."/>
            <person name="Wilkes D.E."/>
            <person name="Wang Y."/>
            <person name="Cai H."/>
            <person name="Collins K."/>
            <person name="Stewart B.A."/>
            <person name="Lee S.R."/>
            <person name="Wilamowska K."/>
            <person name="Weinberg Z."/>
            <person name="Ruzzo W.L."/>
            <person name="Wloga D."/>
            <person name="Gaertig J."/>
            <person name="Frankel J."/>
            <person name="Tsao C.-C."/>
            <person name="Gorovsky M.A."/>
            <person name="Keeling P.J."/>
            <person name="Waller R.F."/>
            <person name="Patron N.J."/>
            <person name="Cherry J.M."/>
            <person name="Stover N.A."/>
            <person name="Krieger C.J."/>
            <person name="del Toro C."/>
            <person name="Ryder H.F."/>
            <person name="Williamson S.C."/>
            <person name="Barbeau R.A."/>
            <person name="Hamilton E.P."/>
            <person name="Orias E."/>
        </authorList>
    </citation>
    <scope>NUCLEOTIDE SEQUENCE [LARGE SCALE GENOMIC DNA]</scope>
    <source>
        <strain evidence="4">SB210</strain>
    </source>
</reference>
<dbReference type="InterPro" id="IPR036322">
    <property type="entry name" value="WD40_repeat_dom_sf"/>
</dbReference>
<evidence type="ECO:0000313" key="4">
    <source>
        <dbReference type="Proteomes" id="UP000009168"/>
    </source>
</evidence>
<dbReference type="eggNOG" id="ENOG502QS2X">
    <property type="taxonomic scope" value="Eukaryota"/>
</dbReference>
<dbReference type="InterPro" id="IPR056419">
    <property type="entry name" value="GAE_BBS1"/>
</dbReference>
<dbReference type="SUPFAM" id="SSF50978">
    <property type="entry name" value="WD40 repeat-like"/>
    <property type="match status" value="1"/>
</dbReference>
<dbReference type="InterPro" id="IPR032728">
    <property type="entry name" value="BBS1_N"/>
</dbReference>
<dbReference type="InterPro" id="IPR028784">
    <property type="entry name" value="BBS1"/>
</dbReference>
<evidence type="ECO:0000259" key="1">
    <source>
        <dbReference type="Pfam" id="PF14779"/>
    </source>
</evidence>
<gene>
    <name evidence="3" type="ORF">TTHERM_01084190</name>
</gene>
<dbReference type="PANTHER" id="PTHR20870">
    <property type="entry name" value="BARDET-BIEDL SYNDROME 1 PROTEIN"/>
    <property type="match status" value="1"/>
</dbReference>